<comment type="caution">
    <text evidence="10">The sequence shown here is derived from an EMBL/GenBank/DDBJ whole genome shotgun (WGS) entry which is preliminary data.</text>
</comment>
<keyword evidence="4" id="KW-0134">Cell wall</keyword>
<dbReference type="GO" id="GO:0009664">
    <property type="term" value="P:plant-type cell wall organization"/>
    <property type="evidence" value="ECO:0007669"/>
    <property type="project" value="InterPro"/>
</dbReference>
<dbReference type="InterPro" id="IPR009009">
    <property type="entry name" value="RlpA-like_DPBB"/>
</dbReference>
<dbReference type="SUPFAM" id="SSF49590">
    <property type="entry name" value="PHL pollen allergen"/>
    <property type="match status" value="1"/>
</dbReference>
<comment type="subcellular location">
    <subcellularLocation>
        <location evidence="1">Membrane</location>
        <topology evidence="1">Peripheral membrane protein</topology>
    </subcellularLocation>
    <subcellularLocation>
        <location evidence="2">Secreted</location>
        <location evidence="2">Cell wall</location>
    </subcellularLocation>
</comment>
<evidence type="ECO:0000256" key="2">
    <source>
        <dbReference type="ARBA" id="ARBA00004191"/>
    </source>
</evidence>
<keyword evidence="5" id="KW-0472">Membrane</keyword>
<dbReference type="InterPro" id="IPR007112">
    <property type="entry name" value="Expansin/allergen_DPBB_dom"/>
</dbReference>
<name>A0AAD3DQV9_9CHLO</name>
<evidence type="ECO:0008006" key="12">
    <source>
        <dbReference type="Google" id="ProtNLM"/>
    </source>
</evidence>
<feature type="signal peptide" evidence="7">
    <location>
        <begin position="1"/>
        <end position="28"/>
    </location>
</feature>
<keyword evidence="7" id="KW-0732">Signal</keyword>
<evidence type="ECO:0000256" key="5">
    <source>
        <dbReference type="ARBA" id="ARBA00023136"/>
    </source>
</evidence>
<dbReference type="GO" id="GO:0016020">
    <property type="term" value="C:membrane"/>
    <property type="evidence" value="ECO:0007669"/>
    <property type="project" value="UniProtKB-SubCell"/>
</dbReference>
<dbReference type="InterPro" id="IPR036908">
    <property type="entry name" value="RlpA-like_sf"/>
</dbReference>
<sequence>MMLRSRAPKLSGSRLGLLLAILAWRCSADLIINPMPLSEFVNGTSIFWGGPQDGQDDPFEMRLPPGACGYGEMDSKMWPFYLVTGISASSPLVQQRPLASCGTCLEVKCVSTDPKVCVGTGTVTVVVTDECPSCAPYELNMHAFAFEQIARLEYGKTAIQYRQVECSPADNITVRVDSFRVVQGGWIRLSIKGVASDAGIVSVELARSLTAAVGSNSTVGAADATQTAAQAASGADASGRVWKPMENTYGAEWELSALPSPPYDLRITDKFGRKLVLTGVIAKAGQTGEFPGGGQFPALTAATVSAYKSSLPIEVPVAANSTASLPTRPPTSPPANATKLAATTKPTVTAATAAPATVSAATTKPAAATTTAATPAVTPKPAVTAAATPKPATTAAPTP</sequence>
<evidence type="ECO:0000256" key="4">
    <source>
        <dbReference type="ARBA" id="ARBA00022512"/>
    </source>
</evidence>
<evidence type="ECO:0000259" key="9">
    <source>
        <dbReference type="PROSITE" id="PS50843"/>
    </source>
</evidence>
<dbReference type="SUPFAM" id="SSF50685">
    <property type="entry name" value="Barwin-like endoglucanases"/>
    <property type="match status" value="1"/>
</dbReference>
<evidence type="ECO:0000256" key="1">
    <source>
        <dbReference type="ARBA" id="ARBA00004170"/>
    </source>
</evidence>
<evidence type="ECO:0000256" key="7">
    <source>
        <dbReference type="SAM" id="SignalP"/>
    </source>
</evidence>
<accession>A0AAD3DQV9</accession>
<dbReference type="AlphaFoldDB" id="A0AAD3DQV9"/>
<evidence type="ECO:0000313" key="11">
    <source>
        <dbReference type="Proteomes" id="UP001054857"/>
    </source>
</evidence>
<protein>
    <recommendedName>
        <fullName evidence="12">Expansin-like EG45 domain-containing protein</fullName>
    </recommendedName>
</protein>
<feature type="non-terminal residue" evidence="10">
    <location>
        <position position="1"/>
    </location>
</feature>
<dbReference type="InterPro" id="IPR002963">
    <property type="entry name" value="Expansin"/>
</dbReference>
<comment type="similarity">
    <text evidence="3">Belongs to the expansin family. Expansin A subfamily.</text>
</comment>
<keyword evidence="11" id="KW-1185">Reference proteome</keyword>
<feature type="chain" id="PRO_5042034399" description="Expansin-like EG45 domain-containing protein" evidence="7">
    <location>
        <begin position="29"/>
        <end position="399"/>
    </location>
</feature>
<keyword evidence="4" id="KW-0964">Secreted</keyword>
<gene>
    <name evidence="10" type="ORF">Agub_g5453</name>
</gene>
<dbReference type="PANTHER" id="PTHR31867">
    <property type="entry name" value="EXPANSIN-A15"/>
    <property type="match status" value="1"/>
</dbReference>
<evidence type="ECO:0000259" key="8">
    <source>
        <dbReference type="PROSITE" id="PS50842"/>
    </source>
</evidence>
<dbReference type="Gene3D" id="2.40.40.10">
    <property type="entry name" value="RlpA-like domain"/>
    <property type="match status" value="1"/>
</dbReference>
<proteinExistence type="inferred from homology"/>
<evidence type="ECO:0000313" key="10">
    <source>
        <dbReference type="EMBL" id="GFR44251.1"/>
    </source>
</evidence>
<dbReference type="PROSITE" id="PS50842">
    <property type="entry name" value="EXPANSIN_EG45"/>
    <property type="match status" value="1"/>
</dbReference>
<dbReference type="CDD" id="cd22271">
    <property type="entry name" value="DPBB_EXP_N-like"/>
    <property type="match status" value="1"/>
</dbReference>
<evidence type="ECO:0000256" key="6">
    <source>
        <dbReference type="SAM" id="MobiDB-lite"/>
    </source>
</evidence>
<organism evidence="10 11">
    <name type="scientific">Astrephomene gubernaculifera</name>
    <dbReference type="NCBI Taxonomy" id="47775"/>
    <lineage>
        <taxon>Eukaryota</taxon>
        <taxon>Viridiplantae</taxon>
        <taxon>Chlorophyta</taxon>
        <taxon>core chlorophytes</taxon>
        <taxon>Chlorophyceae</taxon>
        <taxon>CS clade</taxon>
        <taxon>Chlamydomonadales</taxon>
        <taxon>Astrephomenaceae</taxon>
        <taxon>Astrephomene</taxon>
    </lineage>
</organism>
<feature type="domain" description="Expansin-like CBD" evidence="9">
    <location>
        <begin position="185"/>
        <end position="293"/>
    </location>
</feature>
<reference evidence="10 11" key="1">
    <citation type="journal article" date="2021" name="Sci. Rep.">
        <title>Genome sequencing of the multicellular alga Astrephomene provides insights into convergent evolution of germ-soma differentiation.</title>
        <authorList>
            <person name="Yamashita S."/>
            <person name="Yamamoto K."/>
            <person name="Matsuzaki R."/>
            <person name="Suzuki S."/>
            <person name="Yamaguchi H."/>
            <person name="Hirooka S."/>
            <person name="Minakuchi Y."/>
            <person name="Miyagishima S."/>
            <person name="Kawachi M."/>
            <person name="Toyoda A."/>
            <person name="Nozaki H."/>
        </authorList>
    </citation>
    <scope>NUCLEOTIDE SEQUENCE [LARGE SCALE GENOMIC DNA]</scope>
    <source>
        <strain evidence="10 11">NIES-4017</strain>
    </source>
</reference>
<dbReference type="InterPro" id="IPR036749">
    <property type="entry name" value="Expansin_CBD_sf"/>
</dbReference>
<dbReference type="Proteomes" id="UP001054857">
    <property type="component" value="Unassembled WGS sequence"/>
</dbReference>
<evidence type="ECO:0000256" key="3">
    <source>
        <dbReference type="ARBA" id="ARBA00005392"/>
    </source>
</evidence>
<dbReference type="EMBL" id="BMAR01000007">
    <property type="protein sequence ID" value="GFR44251.1"/>
    <property type="molecule type" value="Genomic_DNA"/>
</dbReference>
<dbReference type="Pfam" id="PF03330">
    <property type="entry name" value="DPBB_1"/>
    <property type="match status" value="1"/>
</dbReference>
<feature type="region of interest" description="Disordered" evidence="6">
    <location>
        <begin position="355"/>
        <end position="399"/>
    </location>
</feature>
<dbReference type="InterPro" id="IPR007117">
    <property type="entry name" value="Expansin_CBD"/>
</dbReference>
<dbReference type="PROSITE" id="PS50843">
    <property type="entry name" value="EXPANSIN_CBD"/>
    <property type="match status" value="1"/>
</dbReference>
<feature type="domain" description="Expansin-like EG45" evidence="8">
    <location>
        <begin position="65"/>
        <end position="171"/>
    </location>
</feature>
<dbReference type="Gene3D" id="2.60.40.760">
    <property type="entry name" value="Expansin, cellulose-binding-like domain"/>
    <property type="match status" value="1"/>
</dbReference>